<evidence type="ECO:0000313" key="3">
    <source>
        <dbReference type="Proteomes" id="UP000008922"/>
    </source>
</evidence>
<feature type="transmembrane region" description="Helical" evidence="1">
    <location>
        <begin position="295"/>
        <end position="321"/>
    </location>
</feature>
<keyword evidence="3" id="KW-1185">Reference proteome</keyword>
<feature type="transmembrane region" description="Helical" evidence="1">
    <location>
        <begin position="212"/>
        <end position="235"/>
    </location>
</feature>
<keyword evidence="1" id="KW-0812">Transmembrane</keyword>
<dbReference type="Proteomes" id="UP000008922">
    <property type="component" value="Chromosome"/>
</dbReference>
<dbReference type="RefSeq" id="WP_013558652.1">
    <property type="nucleotide sequence ID" value="NC_014960.1"/>
</dbReference>
<protein>
    <submittedName>
        <fullName evidence="2">Hypothetical membrane protein</fullName>
    </submittedName>
</protein>
<dbReference type="OrthoDB" id="3227817at2"/>
<evidence type="ECO:0000256" key="1">
    <source>
        <dbReference type="SAM" id="Phobius"/>
    </source>
</evidence>
<dbReference type="KEGG" id="atm:ANT_02200"/>
<keyword evidence="1" id="KW-0472">Membrane</keyword>
<name>E8MZB1_ANATU</name>
<organism evidence="2 3">
    <name type="scientific">Anaerolinea thermophila (strain DSM 14523 / JCM 11388 / NBRC 100420 / UNI-1)</name>
    <dbReference type="NCBI Taxonomy" id="926569"/>
    <lineage>
        <taxon>Bacteria</taxon>
        <taxon>Bacillati</taxon>
        <taxon>Chloroflexota</taxon>
        <taxon>Anaerolineae</taxon>
        <taxon>Anaerolineales</taxon>
        <taxon>Anaerolineaceae</taxon>
        <taxon>Anaerolinea</taxon>
    </lineage>
</organism>
<dbReference type="InParanoid" id="E8MZB1"/>
<reference evidence="2 3" key="1">
    <citation type="submission" date="2010-12" db="EMBL/GenBank/DDBJ databases">
        <title>Whole genome sequence of Anaerolinea thermophila UNI-1.</title>
        <authorList>
            <person name="Narita-Yamada S."/>
            <person name="Kishi E."/>
            <person name="Watanabe Y."/>
            <person name="Takasaki K."/>
            <person name="Ankai A."/>
            <person name="Oguchi A."/>
            <person name="Fukui S."/>
            <person name="Takahashi M."/>
            <person name="Yashiro I."/>
            <person name="Hosoyama A."/>
            <person name="Sekiguchi Y."/>
            <person name="Hanada S."/>
            <person name="Fujita N."/>
        </authorList>
    </citation>
    <scope>NUCLEOTIDE SEQUENCE [LARGE SCALE GENOMIC DNA]</scope>
    <source>
        <strain evidence="3">DSM 14523 / JCM 11388 / NBRC 100420 / UNI-1</strain>
    </source>
</reference>
<dbReference type="eggNOG" id="COG0577">
    <property type="taxonomic scope" value="Bacteria"/>
</dbReference>
<gene>
    <name evidence="2" type="ordered locus">ANT_02200</name>
</gene>
<dbReference type="AlphaFoldDB" id="E8MZB1"/>
<evidence type="ECO:0000313" key="2">
    <source>
        <dbReference type="EMBL" id="BAJ62254.1"/>
    </source>
</evidence>
<keyword evidence="1" id="KW-1133">Transmembrane helix</keyword>
<proteinExistence type="predicted"/>
<dbReference type="EMBL" id="AP012029">
    <property type="protein sequence ID" value="BAJ62254.1"/>
    <property type="molecule type" value="Genomic_DNA"/>
</dbReference>
<feature type="transmembrane region" description="Helical" evidence="1">
    <location>
        <begin position="256"/>
        <end position="289"/>
    </location>
</feature>
<dbReference type="STRING" id="926569.ANT_02200"/>
<accession>E8MZB1</accession>
<sequence length="331" mass="36636">MKVRLFLTSFFLGILSMFAVWAFQWTLDSWKEITFDLPGEVTVLRLIKRAQGVATADASAVQEKLKAYLRDQSLTLIVSSSGDGRPEIVVYDPHHLVTWFPGCPSEDTHPGGMDAYIFRGTYSEKLWISSLNVPFLPQGAIVRGIISAPHRAGTLQYARCVGGELLPEGQYTFNTADPAQAQQIVRMLYQMGFVAQSNTKLPFYLYLIQNPLMVIPGFFLLAAWGCVLLYWLLYLHGRKREFGIRVRHGALPDDLVWENFLVGLPGLVCGTTLGGLVAGILVAAISQVLLSPAEVLTIVSTIGITFFIVVGVWLATLFVVVRFGYERSLTG</sequence>
<dbReference type="HOGENOM" id="CLU_838489_0_0_0"/>